<evidence type="ECO:0000256" key="7">
    <source>
        <dbReference type="ARBA" id="ARBA00022723"/>
    </source>
</evidence>
<dbReference type="InterPro" id="IPR008250">
    <property type="entry name" value="ATPase_P-typ_transduc_dom_A_sf"/>
</dbReference>
<evidence type="ECO:0000256" key="4">
    <source>
        <dbReference type="ARBA" id="ARBA00015102"/>
    </source>
</evidence>
<dbReference type="Gene3D" id="3.40.1110.10">
    <property type="entry name" value="Calcium-transporting ATPase, cytoplasmic domain N"/>
    <property type="match status" value="1"/>
</dbReference>
<dbReference type="InterPro" id="IPR006122">
    <property type="entry name" value="HMA_Cu_ion-bd"/>
</dbReference>
<dbReference type="FunFam" id="2.70.150.10:FF:000002">
    <property type="entry name" value="Copper-transporting ATPase 1, putative"/>
    <property type="match status" value="1"/>
</dbReference>
<dbReference type="InterPro" id="IPR036163">
    <property type="entry name" value="HMA_dom_sf"/>
</dbReference>
<evidence type="ECO:0000256" key="16">
    <source>
        <dbReference type="ARBA" id="ARBA00023065"/>
    </source>
</evidence>
<dbReference type="InterPro" id="IPR027256">
    <property type="entry name" value="P-typ_ATPase_IB"/>
</dbReference>
<feature type="transmembrane region" description="Helical" evidence="21">
    <location>
        <begin position="359"/>
        <end position="381"/>
    </location>
</feature>
<feature type="transmembrane region" description="Helical" evidence="21">
    <location>
        <begin position="207"/>
        <end position="224"/>
    </location>
</feature>
<sequence length="869" mass="91276">MQTQNFSVTGMTCSACSAHVEKAVRAVPGVESVSVSLLTNSMTVSYAPEQTSDDAICAAVDKAGYGAFPKRAGSQAKGQTAAPDPQKVARAVKRRLIVSFVFLIPLFYISMGHMMGAPLPHFFHGEQGSLVFAFTQFLLVLPILAANHSYFSIGFKALWNRAPNMDSLIAIGSSAAVVYGIFAIYQIGWGLGTGDLETVRHYSMDLYFESAGMILTLITLGKFLEARAKGKTSEAITRLMDLTPKTALLMLENGETRPVPIEEVKAGDRLLVRPGDTVPVDGVIVRGGSAIDEAAITGESIPVDKQEGDTVTGGTLNKTGSFELQATRVGDDTTLSQIIRLMEEASSSKAPIAKLADRVSGVFVPIVIGIAVLAAVVWLLVGQTFEFALTTMIAVLVISCPCALGLATPTAIMVGTGKGAEHGILIKSAEALELLCHTNTVVLDKTGTITQGQPEVTAIVTADGVSQEELLRMAAALEGPSEHPLAEAVVRRAAQDGITPAPVDGFEALMGRGVTARLGGEVCLAGNPRLMAEQGVALGALEAQGQQLSQQGSTPLYFARAGKAVGLIAAADVVRPTSRQAIALLREAGVEPVMLTGDNETTAKAMARNVGIERVFAQVLPQDKESVVRTLQEEGRKVAMVGDGINDAPALARADVGVAIGAGTDVAIESADVILMKSDLLDFVSARQLSRAVVRNIKENLFWALFYNSIGIPLAAGVFFTALGWSLNPMFAAAAMSLSSVCVVTNALRLRFFKPNLTLSGALQPAAEPRLQNAAPACPTACPATSDNVCPVNEKGEENMSQETRTLKVEGMTCPNCVRHVKNALEGLGVTADVDLASGTAVVHMTASVADDQLKKAVTDAGYTVTDIQ</sequence>
<evidence type="ECO:0000256" key="19">
    <source>
        <dbReference type="ARBA" id="ARBA00033239"/>
    </source>
</evidence>
<keyword evidence="5" id="KW-0813">Transport</keyword>
<gene>
    <name evidence="23" type="ORF">IAB67_07115</name>
</gene>
<evidence type="ECO:0000256" key="14">
    <source>
        <dbReference type="ARBA" id="ARBA00022989"/>
    </source>
</evidence>
<dbReference type="Pfam" id="PF00122">
    <property type="entry name" value="E1-E2_ATPase"/>
    <property type="match status" value="1"/>
</dbReference>
<dbReference type="FunFam" id="3.30.70.100:FF:000005">
    <property type="entry name" value="Copper-exporting P-type ATPase A"/>
    <property type="match status" value="1"/>
</dbReference>
<keyword evidence="13" id="KW-1278">Translocase</keyword>
<dbReference type="CDD" id="cd00371">
    <property type="entry name" value="HMA"/>
    <property type="match status" value="2"/>
</dbReference>
<dbReference type="EMBL" id="DVMR01000055">
    <property type="protein sequence ID" value="HIU44051.1"/>
    <property type="molecule type" value="Genomic_DNA"/>
</dbReference>
<dbReference type="NCBIfam" id="TIGR01494">
    <property type="entry name" value="ATPase_P-type"/>
    <property type="match status" value="1"/>
</dbReference>
<evidence type="ECO:0000256" key="5">
    <source>
        <dbReference type="ARBA" id="ARBA00022448"/>
    </source>
</evidence>
<dbReference type="PRINTS" id="PR00119">
    <property type="entry name" value="CATATPASE"/>
</dbReference>
<evidence type="ECO:0000256" key="10">
    <source>
        <dbReference type="ARBA" id="ARBA00022796"/>
    </source>
</evidence>
<accession>A0A9D1LLR1</accession>
<dbReference type="GO" id="GO:0043682">
    <property type="term" value="F:P-type divalent copper transporter activity"/>
    <property type="evidence" value="ECO:0007669"/>
    <property type="project" value="TreeGrafter"/>
</dbReference>
<keyword evidence="10" id="KW-0187">Copper transport</keyword>
<dbReference type="Pfam" id="PF00702">
    <property type="entry name" value="Hydrolase"/>
    <property type="match status" value="1"/>
</dbReference>
<feature type="domain" description="HMA" evidence="22">
    <location>
        <begin position="803"/>
        <end position="866"/>
    </location>
</feature>
<dbReference type="GO" id="GO:0055070">
    <property type="term" value="P:copper ion homeostasis"/>
    <property type="evidence" value="ECO:0007669"/>
    <property type="project" value="TreeGrafter"/>
</dbReference>
<feature type="transmembrane region" description="Helical" evidence="21">
    <location>
        <begin position="167"/>
        <end position="187"/>
    </location>
</feature>
<dbReference type="Proteomes" id="UP000824073">
    <property type="component" value="Unassembled WGS sequence"/>
</dbReference>
<dbReference type="SUPFAM" id="SSF81653">
    <property type="entry name" value="Calcium ATPase, transduction domain A"/>
    <property type="match status" value="1"/>
</dbReference>
<dbReference type="SFLD" id="SFLDF00027">
    <property type="entry name" value="p-type_atpase"/>
    <property type="match status" value="1"/>
</dbReference>
<keyword evidence="8" id="KW-0677">Repeat</keyword>
<evidence type="ECO:0000256" key="6">
    <source>
        <dbReference type="ARBA" id="ARBA00022692"/>
    </source>
</evidence>
<evidence type="ECO:0000256" key="11">
    <source>
        <dbReference type="ARBA" id="ARBA00022840"/>
    </source>
</evidence>
<dbReference type="SUPFAM" id="SSF55008">
    <property type="entry name" value="HMA, heavy metal-associated domain"/>
    <property type="match status" value="2"/>
</dbReference>
<feature type="domain" description="HMA" evidence="22">
    <location>
        <begin position="2"/>
        <end position="68"/>
    </location>
</feature>
<dbReference type="SUPFAM" id="SSF81665">
    <property type="entry name" value="Calcium ATPase, transmembrane domain M"/>
    <property type="match status" value="1"/>
</dbReference>
<dbReference type="NCBIfam" id="TIGR01511">
    <property type="entry name" value="ATPase-IB1_Cu"/>
    <property type="match status" value="1"/>
</dbReference>
<keyword evidence="16" id="KW-0406">Ion transport</keyword>
<organism evidence="23 24">
    <name type="scientific">Candidatus Ventrousia excrementavium</name>
    <dbReference type="NCBI Taxonomy" id="2840961"/>
    <lineage>
        <taxon>Bacteria</taxon>
        <taxon>Bacillati</taxon>
        <taxon>Bacillota</taxon>
        <taxon>Clostridia</taxon>
        <taxon>Eubacteriales</taxon>
        <taxon>Clostridiaceae</taxon>
        <taxon>Clostridiaceae incertae sedis</taxon>
        <taxon>Candidatus Ventrousia</taxon>
    </lineage>
</organism>
<protein>
    <recommendedName>
        <fullName evidence="4">Copper-exporting P-type ATPase</fullName>
        <ecNumber evidence="3">7.2.2.8</ecNumber>
    </recommendedName>
    <alternativeName>
        <fullName evidence="18">Copper-exporting P-type ATPase A</fullName>
    </alternativeName>
    <alternativeName>
        <fullName evidence="19">Cu(+)-exporting ATPase</fullName>
    </alternativeName>
</protein>
<evidence type="ECO:0000313" key="23">
    <source>
        <dbReference type="EMBL" id="HIU44051.1"/>
    </source>
</evidence>
<keyword evidence="21" id="KW-1003">Cell membrane</keyword>
<dbReference type="InterPro" id="IPR006121">
    <property type="entry name" value="HMA_dom"/>
</dbReference>
<reference evidence="23" key="1">
    <citation type="submission" date="2020-10" db="EMBL/GenBank/DDBJ databases">
        <authorList>
            <person name="Gilroy R."/>
        </authorList>
    </citation>
    <scope>NUCLEOTIDE SEQUENCE</scope>
    <source>
        <strain evidence="23">CHK191-8634</strain>
    </source>
</reference>
<dbReference type="InterPro" id="IPR023299">
    <property type="entry name" value="ATPase_P-typ_cyto_dom_N"/>
</dbReference>
<dbReference type="PROSITE" id="PS50846">
    <property type="entry name" value="HMA_2"/>
    <property type="match status" value="2"/>
</dbReference>
<reference evidence="23" key="2">
    <citation type="journal article" date="2021" name="PeerJ">
        <title>Extensive microbial diversity within the chicken gut microbiome revealed by metagenomics and culture.</title>
        <authorList>
            <person name="Gilroy R."/>
            <person name="Ravi A."/>
            <person name="Getino M."/>
            <person name="Pursley I."/>
            <person name="Horton D.L."/>
            <person name="Alikhan N.F."/>
            <person name="Baker D."/>
            <person name="Gharbi K."/>
            <person name="Hall N."/>
            <person name="Watson M."/>
            <person name="Adriaenssens E.M."/>
            <person name="Foster-Nyarko E."/>
            <person name="Jarju S."/>
            <person name="Secka A."/>
            <person name="Antonio M."/>
            <person name="Oren A."/>
            <person name="Chaudhuri R.R."/>
            <person name="La Ragione R."/>
            <person name="Hildebrand F."/>
            <person name="Pallen M.J."/>
        </authorList>
    </citation>
    <scope>NUCLEOTIDE SEQUENCE</scope>
    <source>
        <strain evidence="23">CHK191-8634</strain>
    </source>
</reference>
<dbReference type="NCBIfam" id="TIGR01525">
    <property type="entry name" value="ATPase-IB_hvy"/>
    <property type="match status" value="1"/>
</dbReference>
<evidence type="ECO:0000256" key="12">
    <source>
        <dbReference type="ARBA" id="ARBA00022842"/>
    </source>
</evidence>
<feature type="transmembrane region" description="Helical" evidence="21">
    <location>
        <begin position="701"/>
        <end position="723"/>
    </location>
</feature>
<keyword evidence="9 21" id="KW-0547">Nucleotide-binding</keyword>
<evidence type="ECO:0000256" key="9">
    <source>
        <dbReference type="ARBA" id="ARBA00022741"/>
    </source>
</evidence>
<evidence type="ECO:0000256" key="13">
    <source>
        <dbReference type="ARBA" id="ARBA00022967"/>
    </source>
</evidence>
<evidence type="ECO:0000256" key="21">
    <source>
        <dbReference type="RuleBase" id="RU362081"/>
    </source>
</evidence>
<dbReference type="InterPro" id="IPR001757">
    <property type="entry name" value="P_typ_ATPase"/>
</dbReference>
<keyword evidence="6 21" id="KW-0812">Transmembrane</keyword>
<dbReference type="GO" id="GO:0005886">
    <property type="term" value="C:plasma membrane"/>
    <property type="evidence" value="ECO:0007669"/>
    <property type="project" value="UniProtKB-SubCell"/>
</dbReference>
<dbReference type="InterPro" id="IPR023214">
    <property type="entry name" value="HAD_sf"/>
</dbReference>
<evidence type="ECO:0000256" key="18">
    <source>
        <dbReference type="ARBA" id="ARBA00029719"/>
    </source>
</evidence>
<keyword evidence="15" id="KW-0186">Copper</keyword>
<dbReference type="CDD" id="cd02094">
    <property type="entry name" value="P-type_ATPase_Cu-like"/>
    <property type="match status" value="1"/>
</dbReference>
<comment type="catalytic activity">
    <reaction evidence="20">
        <text>Cu(+)(in) + ATP + H2O = Cu(+)(out) + ADP + phosphate + H(+)</text>
        <dbReference type="Rhea" id="RHEA:25792"/>
        <dbReference type="ChEBI" id="CHEBI:15377"/>
        <dbReference type="ChEBI" id="CHEBI:15378"/>
        <dbReference type="ChEBI" id="CHEBI:30616"/>
        <dbReference type="ChEBI" id="CHEBI:43474"/>
        <dbReference type="ChEBI" id="CHEBI:49552"/>
        <dbReference type="ChEBI" id="CHEBI:456216"/>
        <dbReference type="EC" id="7.2.2.8"/>
    </reaction>
</comment>
<evidence type="ECO:0000256" key="2">
    <source>
        <dbReference type="ARBA" id="ARBA00006024"/>
    </source>
</evidence>
<keyword evidence="11 21" id="KW-0067">ATP-binding</keyword>
<evidence type="ECO:0000256" key="20">
    <source>
        <dbReference type="ARBA" id="ARBA00049289"/>
    </source>
</evidence>
<dbReference type="InterPro" id="IPR059000">
    <property type="entry name" value="ATPase_P-type_domA"/>
</dbReference>
<name>A0A9D1LLR1_9CLOT</name>
<dbReference type="GO" id="GO:0005524">
    <property type="term" value="F:ATP binding"/>
    <property type="evidence" value="ECO:0007669"/>
    <property type="project" value="UniProtKB-UniRule"/>
</dbReference>
<comment type="caution">
    <text evidence="23">The sequence shown here is derived from an EMBL/GenBank/DDBJ whole genome shotgun (WGS) entry which is preliminary data.</text>
</comment>
<dbReference type="InterPro" id="IPR018303">
    <property type="entry name" value="ATPase_P-typ_P_site"/>
</dbReference>
<comment type="similarity">
    <text evidence="2 21">Belongs to the cation transport ATPase (P-type) (TC 3.A.3) family. Type IB subfamily.</text>
</comment>
<dbReference type="Pfam" id="PF00403">
    <property type="entry name" value="HMA"/>
    <property type="match status" value="2"/>
</dbReference>
<dbReference type="InterPro" id="IPR023298">
    <property type="entry name" value="ATPase_P-typ_TM_dom_sf"/>
</dbReference>
<evidence type="ECO:0000256" key="1">
    <source>
        <dbReference type="ARBA" id="ARBA00004651"/>
    </source>
</evidence>
<feature type="transmembrane region" description="Helical" evidence="21">
    <location>
        <begin position="128"/>
        <end position="146"/>
    </location>
</feature>
<dbReference type="SUPFAM" id="SSF56784">
    <property type="entry name" value="HAD-like"/>
    <property type="match status" value="1"/>
</dbReference>
<dbReference type="AlphaFoldDB" id="A0A9D1LLR1"/>
<dbReference type="NCBIfam" id="TIGR00003">
    <property type="entry name" value="copper ion binding protein"/>
    <property type="match status" value="2"/>
</dbReference>
<dbReference type="Gene3D" id="3.30.70.100">
    <property type="match status" value="2"/>
</dbReference>
<dbReference type="PANTHER" id="PTHR43520:SF8">
    <property type="entry name" value="P-TYPE CU(+) TRANSPORTER"/>
    <property type="match status" value="1"/>
</dbReference>
<dbReference type="Gene3D" id="3.40.50.1000">
    <property type="entry name" value="HAD superfamily/HAD-like"/>
    <property type="match status" value="1"/>
</dbReference>
<dbReference type="InterPro" id="IPR036412">
    <property type="entry name" value="HAD-like_sf"/>
</dbReference>
<dbReference type="PANTHER" id="PTHR43520">
    <property type="entry name" value="ATP7, ISOFORM B"/>
    <property type="match status" value="1"/>
</dbReference>
<dbReference type="GO" id="GO:0016887">
    <property type="term" value="F:ATP hydrolysis activity"/>
    <property type="evidence" value="ECO:0007669"/>
    <property type="project" value="InterPro"/>
</dbReference>
<evidence type="ECO:0000256" key="8">
    <source>
        <dbReference type="ARBA" id="ARBA00022737"/>
    </source>
</evidence>
<dbReference type="Gene3D" id="2.70.150.10">
    <property type="entry name" value="Calcium-transporting ATPase, cytoplasmic transduction domain A"/>
    <property type="match status" value="1"/>
</dbReference>
<keyword evidence="14 21" id="KW-1133">Transmembrane helix</keyword>
<proteinExistence type="inferred from homology"/>
<dbReference type="InterPro" id="IPR017969">
    <property type="entry name" value="Heavy-metal-associated_CS"/>
</dbReference>
<dbReference type="PROSITE" id="PS00154">
    <property type="entry name" value="ATPASE_E1_E2"/>
    <property type="match status" value="1"/>
</dbReference>
<comment type="subcellular location">
    <subcellularLocation>
        <location evidence="1">Cell membrane</location>
        <topology evidence="1">Multi-pass membrane protein</topology>
    </subcellularLocation>
</comment>
<dbReference type="SFLD" id="SFLDS00003">
    <property type="entry name" value="Haloacid_Dehalogenase"/>
    <property type="match status" value="1"/>
</dbReference>
<feature type="transmembrane region" description="Helical" evidence="21">
    <location>
        <begin position="387"/>
        <end position="408"/>
    </location>
</feature>
<feature type="transmembrane region" description="Helical" evidence="21">
    <location>
        <begin position="96"/>
        <end position="116"/>
    </location>
</feature>
<evidence type="ECO:0000256" key="17">
    <source>
        <dbReference type="ARBA" id="ARBA00023136"/>
    </source>
</evidence>
<dbReference type="PRINTS" id="PR00943">
    <property type="entry name" value="CUATPASE"/>
</dbReference>
<keyword evidence="12" id="KW-0460">Magnesium</keyword>
<keyword evidence="17 21" id="KW-0472">Membrane</keyword>
<dbReference type="InterPro" id="IPR044492">
    <property type="entry name" value="P_typ_ATPase_HD_dom"/>
</dbReference>
<dbReference type="GO" id="GO:0005507">
    <property type="term" value="F:copper ion binding"/>
    <property type="evidence" value="ECO:0007669"/>
    <property type="project" value="InterPro"/>
</dbReference>
<dbReference type="SFLD" id="SFLDG00002">
    <property type="entry name" value="C1.7:_P-type_atpase_like"/>
    <property type="match status" value="1"/>
</dbReference>
<evidence type="ECO:0000259" key="22">
    <source>
        <dbReference type="PROSITE" id="PS50846"/>
    </source>
</evidence>
<keyword evidence="7 21" id="KW-0479">Metal-binding</keyword>
<dbReference type="PROSITE" id="PS01047">
    <property type="entry name" value="HMA_1"/>
    <property type="match status" value="1"/>
</dbReference>
<dbReference type="GO" id="GO:0140581">
    <property type="term" value="F:P-type monovalent copper transporter activity"/>
    <property type="evidence" value="ECO:0007669"/>
    <property type="project" value="UniProtKB-EC"/>
</dbReference>
<evidence type="ECO:0000256" key="15">
    <source>
        <dbReference type="ARBA" id="ARBA00023008"/>
    </source>
</evidence>
<evidence type="ECO:0000313" key="24">
    <source>
        <dbReference type="Proteomes" id="UP000824073"/>
    </source>
</evidence>
<feature type="transmembrane region" description="Helical" evidence="21">
    <location>
        <begin position="729"/>
        <end position="748"/>
    </location>
</feature>
<dbReference type="EC" id="7.2.2.8" evidence="3"/>
<evidence type="ECO:0000256" key="3">
    <source>
        <dbReference type="ARBA" id="ARBA00012517"/>
    </source>
</evidence>